<comment type="caution">
    <text evidence="2">The sequence shown here is derived from an EMBL/GenBank/DDBJ whole genome shotgun (WGS) entry which is preliminary data.</text>
</comment>
<keyword evidence="3" id="KW-1185">Reference proteome</keyword>
<gene>
    <name evidence="2" type="ORF">GCM10023187_01600</name>
</gene>
<accession>A0ABP8JRI7</accession>
<feature type="compositionally biased region" description="Acidic residues" evidence="1">
    <location>
        <begin position="39"/>
        <end position="53"/>
    </location>
</feature>
<reference evidence="3" key="1">
    <citation type="journal article" date="2019" name="Int. J. Syst. Evol. Microbiol.">
        <title>The Global Catalogue of Microorganisms (GCM) 10K type strain sequencing project: providing services to taxonomists for standard genome sequencing and annotation.</title>
        <authorList>
            <consortium name="The Broad Institute Genomics Platform"/>
            <consortium name="The Broad Institute Genome Sequencing Center for Infectious Disease"/>
            <person name="Wu L."/>
            <person name="Ma J."/>
        </authorList>
    </citation>
    <scope>NUCLEOTIDE SEQUENCE [LARGE SCALE GENOMIC DNA]</scope>
    <source>
        <strain evidence="3">JCM 17925</strain>
    </source>
</reference>
<sequence length="53" mass="5353">MMENNPAPATGFNSDPDAEKPAGAAKLMTPDNAPGPGPEDVEGDLDLEAESGL</sequence>
<name>A0ABP8JRI7_9BACT</name>
<evidence type="ECO:0000256" key="1">
    <source>
        <dbReference type="SAM" id="MobiDB-lite"/>
    </source>
</evidence>
<evidence type="ECO:0000313" key="3">
    <source>
        <dbReference type="Proteomes" id="UP001500936"/>
    </source>
</evidence>
<organism evidence="2 3">
    <name type="scientific">Nibrella viscosa</name>
    <dbReference type="NCBI Taxonomy" id="1084524"/>
    <lineage>
        <taxon>Bacteria</taxon>
        <taxon>Pseudomonadati</taxon>
        <taxon>Bacteroidota</taxon>
        <taxon>Cytophagia</taxon>
        <taxon>Cytophagales</taxon>
        <taxon>Spirosomataceae</taxon>
        <taxon>Nibrella</taxon>
    </lineage>
</organism>
<dbReference type="EMBL" id="BAABHB010000001">
    <property type="protein sequence ID" value="GAA4395098.1"/>
    <property type="molecule type" value="Genomic_DNA"/>
</dbReference>
<dbReference type="Proteomes" id="UP001500936">
    <property type="component" value="Unassembled WGS sequence"/>
</dbReference>
<proteinExistence type="predicted"/>
<protein>
    <submittedName>
        <fullName evidence="2">Uncharacterized protein</fullName>
    </submittedName>
</protein>
<evidence type="ECO:0000313" key="2">
    <source>
        <dbReference type="EMBL" id="GAA4395098.1"/>
    </source>
</evidence>
<feature type="region of interest" description="Disordered" evidence="1">
    <location>
        <begin position="1"/>
        <end position="53"/>
    </location>
</feature>
<dbReference type="RefSeq" id="WP_345262954.1">
    <property type="nucleotide sequence ID" value="NZ_BAABHB010000001.1"/>
</dbReference>